<protein>
    <submittedName>
        <fullName evidence="3">Uncharacterized conserved protein</fullName>
    </submittedName>
</protein>
<dbReference type="PANTHER" id="PTHR36509:SF3">
    <property type="entry name" value="SIGNAL PEPTIDE PROTEIN"/>
    <property type="match status" value="1"/>
</dbReference>
<name>A0A1I1SR14_9FLAO</name>
<organism evidence="3 4">
    <name type="scientific">Flavobacterium phragmitis</name>
    <dbReference type="NCBI Taxonomy" id="739143"/>
    <lineage>
        <taxon>Bacteria</taxon>
        <taxon>Pseudomonadati</taxon>
        <taxon>Bacteroidota</taxon>
        <taxon>Flavobacteriia</taxon>
        <taxon>Flavobacteriales</taxon>
        <taxon>Flavobacteriaceae</taxon>
        <taxon>Flavobacterium</taxon>
    </lineage>
</organism>
<dbReference type="Pfam" id="PF06863">
    <property type="entry name" value="DUF1254"/>
    <property type="match status" value="1"/>
</dbReference>
<accession>A0A1I1SR14</accession>
<dbReference type="Gene3D" id="2.60.40.1610">
    <property type="entry name" value="Domain of unknown function DUF1254"/>
    <property type="match status" value="1"/>
</dbReference>
<dbReference type="Proteomes" id="UP000199672">
    <property type="component" value="Unassembled WGS sequence"/>
</dbReference>
<dbReference type="SUPFAM" id="SSF160935">
    <property type="entry name" value="VPA0735-like"/>
    <property type="match status" value="1"/>
</dbReference>
<dbReference type="AlphaFoldDB" id="A0A1I1SR14"/>
<dbReference type="RefSeq" id="WP_091495233.1">
    <property type="nucleotide sequence ID" value="NZ_FOMH01000008.1"/>
</dbReference>
<keyword evidence="4" id="KW-1185">Reference proteome</keyword>
<dbReference type="InterPro" id="IPR037049">
    <property type="entry name" value="DUF1214_C_sf"/>
</dbReference>
<sequence>MKKIIISGILLVTLFTGCKESSKTNPADTATASEKIANQDIVGGYPTAESSEKLNDDLYFQRATQVYLWALPAVNMYAMKEGLGKISGEGYNVISVFEKRLKPKTVITTPNSDVIYALGFADLSKTGPLVLEVPPNLQGILDDFWHRPLVGPAKPDGTTYLGDIGLPGPDKGKGGKYLVVPSDYKGVVDAKNYFVFKCKTNGLFIFQRGFFKSVDDLSPGVKSVEGIKVYPLNGEKMPMNFKHVSDVPSNSLFAHDFSYFEMLNRFIQSDKVDDIDPYMHGMLEAIGIKKGETFSPTDKQKELLGKAAATAWKMAKNVAGNYDKEKDALWWADRKWIAHAKTKQDDFMHTLLDEEYRNRITKHTDVNAKIQMYINHYSISSGMMSSIPGLGAKYGNAYKDKDGNYLMGENTYKITFPANPPAGLFWSLTLYDAETASGVDAKDQVYPSLNSMNKLIYNADKSVTFIVGPDKPSGEANWLKTVPGKGWFALFRFYGPKQEFFDRKYKPGDFEKVK</sequence>
<proteinExistence type="predicted"/>
<feature type="domain" description="DUF1254" evidence="2">
    <location>
        <begin position="92"/>
        <end position="231"/>
    </location>
</feature>
<evidence type="ECO:0000259" key="1">
    <source>
        <dbReference type="Pfam" id="PF06742"/>
    </source>
</evidence>
<dbReference type="EMBL" id="FOMH01000008">
    <property type="protein sequence ID" value="SFD48877.1"/>
    <property type="molecule type" value="Genomic_DNA"/>
</dbReference>
<dbReference type="Gene3D" id="2.60.120.600">
    <property type="entry name" value="Domain of unknown function DUF1214, C-terminal domain"/>
    <property type="match status" value="1"/>
</dbReference>
<evidence type="ECO:0000259" key="2">
    <source>
        <dbReference type="Pfam" id="PF06863"/>
    </source>
</evidence>
<dbReference type="PROSITE" id="PS51257">
    <property type="entry name" value="PROKAR_LIPOPROTEIN"/>
    <property type="match status" value="1"/>
</dbReference>
<dbReference type="PANTHER" id="PTHR36509">
    <property type="entry name" value="BLL3101 PROTEIN"/>
    <property type="match status" value="1"/>
</dbReference>
<evidence type="ECO:0000313" key="3">
    <source>
        <dbReference type="EMBL" id="SFD48877.1"/>
    </source>
</evidence>
<dbReference type="OrthoDB" id="272779at2"/>
<gene>
    <name evidence="3" type="ORF">SAMN05216297_108172</name>
</gene>
<evidence type="ECO:0000313" key="4">
    <source>
        <dbReference type="Proteomes" id="UP000199672"/>
    </source>
</evidence>
<dbReference type="Pfam" id="PF06742">
    <property type="entry name" value="DUF1214"/>
    <property type="match status" value="1"/>
</dbReference>
<dbReference type="InterPro" id="IPR010621">
    <property type="entry name" value="DUF1214"/>
</dbReference>
<dbReference type="InterPro" id="IPR010679">
    <property type="entry name" value="DUF1254"/>
</dbReference>
<feature type="domain" description="DUF1214" evidence="1">
    <location>
        <begin position="392"/>
        <end position="498"/>
    </location>
</feature>
<dbReference type="Gene3D" id="1.10.3360.10">
    <property type="entry name" value="VPA0735-like domain"/>
    <property type="match status" value="1"/>
</dbReference>
<reference evidence="4" key="1">
    <citation type="submission" date="2016-10" db="EMBL/GenBank/DDBJ databases">
        <authorList>
            <person name="Varghese N."/>
            <person name="Submissions S."/>
        </authorList>
    </citation>
    <scope>NUCLEOTIDE SEQUENCE [LARGE SCALE GENOMIC DNA]</scope>
    <source>
        <strain evidence="4">CGMCC 1.10370</strain>
    </source>
</reference>
<dbReference type="STRING" id="739143.SAMN05216297_108172"/>
<dbReference type="InterPro" id="IPR037050">
    <property type="entry name" value="DUF1254_sf"/>
</dbReference>